<dbReference type="OrthoDB" id="2427554at2759"/>
<dbReference type="EMBL" id="MCGN01000001">
    <property type="protein sequence ID" value="ORZ02323.1"/>
    <property type="molecule type" value="Genomic_DNA"/>
</dbReference>
<name>A0A1X2HRY6_SYNRA</name>
<dbReference type="InParanoid" id="A0A1X2HRY6"/>
<organism evidence="3 4">
    <name type="scientific">Syncephalastrum racemosum</name>
    <name type="common">Filamentous fungus</name>
    <dbReference type="NCBI Taxonomy" id="13706"/>
    <lineage>
        <taxon>Eukaryota</taxon>
        <taxon>Fungi</taxon>
        <taxon>Fungi incertae sedis</taxon>
        <taxon>Mucoromycota</taxon>
        <taxon>Mucoromycotina</taxon>
        <taxon>Mucoromycetes</taxon>
        <taxon>Mucorales</taxon>
        <taxon>Syncephalastraceae</taxon>
        <taxon>Syncephalastrum</taxon>
    </lineage>
</organism>
<dbReference type="Proteomes" id="UP000242180">
    <property type="component" value="Unassembled WGS sequence"/>
</dbReference>
<keyword evidence="2" id="KW-0812">Transmembrane</keyword>
<protein>
    <submittedName>
        <fullName evidence="3">Uncharacterized protein</fullName>
    </submittedName>
</protein>
<evidence type="ECO:0000256" key="2">
    <source>
        <dbReference type="SAM" id="Phobius"/>
    </source>
</evidence>
<feature type="region of interest" description="Disordered" evidence="1">
    <location>
        <begin position="132"/>
        <end position="152"/>
    </location>
</feature>
<keyword evidence="4" id="KW-1185">Reference proteome</keyword>
<feature type="transmembrane region" description="Helical" evidence="2">
    <location>
        <begin position="21"/>
        <end position="44"/>
    </location>
</feature>
<dbReference type="PANTHER" id="PTHR31605">
    <property type="entry name" value="GLYCEROL-3-PHOSPHATE O-ACYLTRANSFERASE 1"/>
    <property type="match status" value="1"/>
</dbReference>
<dbReference type="OMA" id="HEYRSVF"/>
<keyword evidence="2" id="KW-1133">Transmembrane helix</keyword>
<sequence length="152" mass="17145">EALAGSMVKIAGKDVLATWKILVAVFVAPALYGFYALLYLGYLVRQRPDLSRFNKLIRAGIIWGVQPILHYALMRLGDTGLDIYKSIKPLFLAVRNPEVGKILRIMRNDLSRDITAFVHEYRSVFLPEDQASKEPNDALSDVTNEEKRQGIP</sequence>
<dbReference type="PANTHER" id="PTHR31605:SF0">
    <property type="entry name" value="GLYCEROL-3-PHOSPHATE O-ACYLTRANSFERASE 1"/>
    <property type="match status" value="1"/>
</dbReference>
<accession>A0A1X2HRY6</accession>
<feature type="non-terminal residue" evidence="3">
    <location>
        <position position="1"/>
    </location>
</feature>
<gene>
    <name evidence="3" type="ORF">BCR43DRAFT_431797</name>
</gene>
<evidence type="ECO:0000256" key="1">
    <source>
        <dbReference type="SAM" id="MobiDB-lite"/>
    </source>
</evidence>
<proteinExistence type="predicted"/>
<dbReference type="GO" id="GO:0004366">
    <property type="term" value="F:glycerol-3-phosphate O-acyltransferase activity"/>
    <property type="evidence" value="ECO:0007669"/>
    <property type="project" value="TreeGrafter"/>
</dbReference>
<evidence type="ECO:0000313" key="4">
    <source>
        <dbReference type="Proteomes" id="UP000242180"/>
    </source>
</evidence>
<dbReference type="STRING" id="13706.A0A1X2HRY6"/>
<keyword evidence="2" id="KW-0472">Membrane</keyword>
<dbReference type="AlphaFoldDB" id="A0A1X2HRY6"/>
<comment type="caution">
    <text evidence="3">The sequence shown here is derived from an EMBL/GenBank/DDBJ whole genome shotgun (WGS) entry which is preliminary data.</text>
</comment>
<dbReference type="GO" id="GO:0016287">
    <property type="term" value="F:glycerone-phosphate O-acyltransferase activity"/>
    <property type="evidence" value="ECO:0007669"/>
    <property type="project" value="TreeGrafter"/>
</dbReference>
<evidence type="ECO:0000313" key="3">
    <source>
        <dbReference type="EMBL" id="ORZ02323.1"/>
    </source>
</evidence>
<dbReference type="GO" id="GO:0008654">
    <property type="term" value="P:phospholipid biosynthetic process"/>
    <property type="evidence" value="ECO:0007669"/>
    <property type="project" value="TreeGrafter"/>
</dbReference>
<dbReference type="InterPro" id="IPR052744">
    <property type="entry name" value="GPAT/DAPAT"/>
</dbReference>
<reference evidence="3 4" key="1">
    <citation type="submission" date="2016-07" db="EMBL/GenBank/DDBJ databases">
        <title>Pervasive Adenine N6-methylation of Active Genes in Fungi.</title>
        <authorList>
            <consortium name="DOE Joint Genome Institute"/>
            <person name="Mondo S.J."/>
            <person name="Dannebaum R.O."/>
            <person name="Kuo R.C."/>
            <person name="Labutti K."/>
            <person name="Haridas S."/>
            <person name="Kuo A."/>
            <person name="Salamov A."/>
            <person name="Ahrendt S.R."/>
            <person name="Lipzen A."/>
            <person name="Sullivan W."/>
            <person name="Andreopoulos W.B."/>
            <person name="Clum A."/>
            <person name="Lindquist E."/>
            <person name="Daum C."/>
            <person name="Ramamoorthy G.K."/>
            <person name="Gryganskyi A."/>
            <person name="Culley D."/>
            <person name="Magnuson J.K."/>
            <person name="James T.Y."/>
            <person name="O'Malley M.A."/>
            <person name="Stajich J.E."/>
            <person name="Spatafora J.W."/>
            <person name="Visel A."/>
            <person name="Grigoriev I.V."/>
        </authorList>
    </citation>
    <scope>NUCLEOTIDE SEQUENCE [LARGE SCALE GENOMIC DNA]</scope>
    <source>
        <strain evidence="3 4">NRRL 2496</strain>
    </source>
</reference>